<dbReference type="Proteomes" id="UP001225034">
    <property type="component" value="Unassembled WGS sequence"/>
</dbReference>
<organism evidence="3 4">
    <name type="scientific">Alkalicoccobacillus murimartini</name>
    <dbReference type="NCBI Taxonomy" id="171685"/>
    <lineage>
        <taxon>Bacteria</taxon>
        <taxon>Bacillati</taxon>
        <taxon>Bacillota</taxon>
        <taxon>Bacilli</taxon>
        <taxon>Bacillales</taxon>
        <taxon>Bacillaceae</taxon>
        <taxon>Alkalicoccobacillus</taxon>
    </lineage>
</organism>
<dbReference type="EMBL" id="JAUSUA010000004">
    <property type="protein sequence ID" value="MDQ0207950.1"/>
    <property type="molecule type" value="Genomic_DNA"/>
</dbReference>
<protein>
    <submittedName>
        <fullName evidence="3">Fermentation-respiration switch protein FrsA (DUF1100 family)</fullName>
    </submittedName>
</protein>
<dbReference type="InterPro" id="IPR029058">
    <property type="entry name" value="AB_hydrolase_fold"/>
</dbReference>
<sequence>MISIVREQLGDIPFLHVAEQTVMDQQNQPTIFFFHGLTSAKDKNLHIAYHLASKGFRVILPDALHHGEREGKTTGLQRTLLLWDIVINSIGELELLKDHLVSRGLTNPDLIGVGGTSMGAITTFGALSQYQWIHTAGCLMGSAYFDDFAHQQIDEIRKQGLPIQDSEVQSTLMKLKPFDLSKQLHKVNGRPLMIWHGEKDTVVPSSYSSTLYNQLLPEYTSSPDRLVLYLEKQTEHVLSRKVLFQLTDWFGMHLK</sequence>
<evidence type="ECO:0000313" key="4">
    <source>
        <dbReference type="Proteomes" id="UP001225034"/>
    </source>
</evidence>
<feature type="domain" description="Peptidase S9 prolyl oligopeptidase catalytic" evidence="2">
    <location>
        <begin position="98"/>
        <end position="241"/>
    </location>
</feature>
<gene>
    <name evidence="3" type="ORF">J2S05_002759</name>
</gene>
<dbReference type="RefSeq" id="WP_306984153.1">
    <property type="nucleotide sequence ID" value="NZ_JAUSUA010000004.1"/>
</dbReference>
<keyword evidence="1" id="KW-0378">Hydrolase</keyword>
<dbReference type="Gene3D" id="3.40.50.1820">
    <property type="entry name" value="alpha/beta hydrolase"/>
    <property type="match status" value="1"/>
</dbReference>
<dbReference type="InterPro" id="IPR001375">
    <property type="entry name" value="Peptidase_S9_cat"/>
</dbReference>
<evidence type="ECO:0000256" key="1">
    <source>
        <dbReference type="ARBA" id="ARBA00022801"/>
    </source>
</evidence>
<evidence type="ECO:0000259" key="2">
    <source>
        <dbReference type="Pfam" id="PF00326"/>
    </source>
</evidence>
<evidence type="ECO:0000313" key="3">
    <source>
        <dbReference type="EMBL" id="MDQ0207950.1"/>
    </source>
</evidence>
<dbReference type="Pfam" id="PF00326">
    <property type="entry name" value="Peptidase_S9"/>
    <property type="match status" value="1"/>
</dbReference>
<dbReference type="SUPFAM" id="SSF53474">
    <property type="entry name" value="alpha/beta-Hydrolases"/>
    <property type="match status" value="1"/>
</dbReference>
<comment type="caution">
    <text evidence="3">The sequence shown here is derived from an EMBL/GenBank/DDBJ whole genome shotgun (WGS) entry which is preliminary data.</text>
</comment>
<name>A0ABT9YJB1_9BACI</name>
<dbReference type="PANTHER" id="PTHR22946">
    <property type="entry name" value="DIENELACTONE HYDROLASE DOMAIN-CONTAINING PROTEIN-RELATED"/>
    <property type="match status" value="1"/>
</dbReference>
<reference evidence="3 4" key="1">
    <citation type="submission" date="2023-07" db="EMBL/GenBank/DDBJ databases">
        <title>Genomic Encyclopedia of Type Strains, Phase IV (KMG-IV): sequencing the most valuable type-strain genomes for metagenomic binning, comparative biology and taxonomic classification.</title>
        <authorList>
            <person name="Goeker M."/>
        </authorList>
    </citation>
    <scope>NUCLEOTIDE SEQUENCE [LARGE SCALE GENOMIC DNA]</scope>
    <source>
        <strain evidence="3 4">DSM 19154</strain>
    </source>
</reference>
<dbReference type="PANTHER" id="PTHR22946:SF9">
    <property type="entry name" value="POLYKETIDE TRANSFERASE AF380"/>
    <property type="match status" value="1"/>
</dbReference>
<keyword evidence="4" id="KW-1185">Reference proteome</keyword>
<accession>A0ABT9YJB1</accession>
<dbReference type="InterPro" id="IPR050261">
    <property type="entry name" value="FrsA_esterase"/>
</dbReference>
<proteinExistence type="predicted"/>